<evidence type="ECO:0000256" key="1">
    <source>
        <dbReference type="SAM" id="MobiDB-lite"/>
    </source>
</evidence>
<protein>
    <submittedName>
        <fullName evidence="2">Uncharacterized protein</fullName>
    </submittedName>
</protein>
<dbReference type="Proteomes" id="UP001056436">
    <property type="component" value="Unassembled WGS sequence"/>
</dbReference>
<comment type="caution">
    <text evidence="2">The sequence shown here is derived from an EMBL/GenBank/DDBJ whole genome shotgun (WGS) entry which is preliminary data.</text>
</comment>
<name>A0A9P9XDP6_9PEZI</name>
<gene>
    <name evidence="2" type="ORF">CABS02_08190</name>
</gene>
<evidence type="ECO:0000313" key="2">
    <source>
        <dbReference type="EMBL" id="KAI3548660.1"/>
    </source>
</evidence>
<dbReference type="AlphaFoldDB" id="A0A9P9XDP6"/>
<evidence type="ECO:0000313" key="3">
    <source>
        <dbReference type="Proteomes" id="UP001056436"/>
    </source>
</evidence>
<sequence length="203" mass="23120">MNKTCNNKASANSKSVVEKILVNAPENILYQILKQLELNSCRNSATFVVRTEVATIAWDIRPKFIYNPLNNSKYILPRTLSARVPVATGQSRDLRGRVFRDISMSIEKNKKSLMIKLAADLTPSLYQYAESREAQSLLKRSVELGNSPLSTKKYEANQSQRLRRQSSHPMNGDGSRTCYQQAMRLVKEGEDFLMESYFEIGDF</sequence>
<accession>A0A9P9XDP6</accession>
<dbReference type="EMBL" id="SDAQ01000048">
    <property type="protein sequence ID" value="KAI3548660.1"/>
    <property type="molecule type" value="Genomic_DNA"/>
</dbReference>
<reference evidence="2" key="1">
    <citation type="submission" date="2019-01" db="EMBL/GenBank/DDBJ databases">
        <title>Colletotrichum abscissum LGMF1257.</title>
        <authorList>
            <person name="Baroncelli R."/>
        </authorList>
    </citation>
    <scope>NUCLEOTIDE SEQUENCE</scope>
    <source>
        <strain evidence="2">Ca142</strain>
    </source>
</reference>
<proteinExistence type="predicted"/>
<feature type="region of interest" description="Disordered" evidence="1">
    <location>
        <begin position="155"/>
        <end position="175"/>
    </location>
</feature>
<keyword evidence="3" id="KW-1185">Reference proteome</keyword>
<organism evidence="2 3">
    <name type="scientific">Colletotrichum abscissum</name>
    <dbReference type="NCBI Taxonomy" id="1671311"/>
    <lineage>
        <taxon>Eukaryota</taxon>
        <taxon>Fungi</taxon>
        <taxon>Dikarya</taxon>
        <taxon>Ascomycota</taxon>
        <taxon>Pezizomycotina</taxon>
        <taxon>Sordariomycetes</taxon>
        <taxon>Hypocreomycetidae</taxon>
        <taxon>Glomerellales</taxon>
        <taxon>Glomerellaceae</taxon>
        <taxon>Colletotrichum</taxon>
        <taxon>Colletotrichum acutatum species complex</taxon>
    </lineage>
</organism>